<evidence type="ECO:0000313" key="2">
    <source>
        <dbReference type="Proteomes" id="UP001066276"/>
    </source>
</evidence>
<dbReference type="Proteomes" id="UP001066276">
    <property type="component" value="Chromosome 5"/>
</dbReference>
<proteinExistence type="predicted"/>
<organism evidence="1 2">
    <name type="scientific">Pleurodeles waltl</name>
    <name type="common">Iberian ribbed newt</name>
    <dbReference type="NCBI Taxonomy" id="8319"/>
    <lineage>
        <taxon>Eukaryota</taxon>
        <taxon>Metazoa</taxon>
        <taxon>Chordata</taxon>
        <taxon>Craniata</taxon>
        <taxon>Vertebrata</taxon>
        <taxon>Euteleostomi</taxon>
        <taxon>Amphibia</taxon>
        <taxon>Batrachia</taxon>
        <taxon>Caudata</taxon>
        <taxon>Salamandroidea</taxon>
        <taxon>Salamandridae</taxon>
        <taxon>Pleurodelinae</taxon>
        <taxon>Pleurodeles</taxon>
    </lineage>
</organism>
<comment type="caution">
    <text evidence="1">The sequence shown here is derived from an EMBL/GenBank/DDBJ whole genome shotgun (WGS) entry which is preliminary data.</text>
</comment>
<name>A0AAV7R8X6_PLEWA</name>
<sequence length="145" mass="15676">MSRSIFGASRPYKVTCPVPGCIVCGNGAVNSKYDVLAVESLVDSWTRDRRDPDDVVEEKGALKRGGISGRSAKYGCVMDGRADVTKGINGEARAMEGEAPINRTVVDDDFGLFFDARGTSEDTLLDLSTCLMDIFDAFVWVVPLT</sequence>
<protein>
    <submittedName>
        <fullName evidence="1">Uncharacterized protein</fullName>
    </submittedName>
</protein>
<dbReference type="AlphaFoldDB" id="A0AAV7R8X6"/>
<evidence type="ECO:0000313" key="1">
    <source>
        <dbReference type="EMBL" id="KAJ1148553.1"/>
    </source>
</evidence>
<gene>
    <name evidence="1" type="ORF">NDU88_001381</name>
</gene>
<reference evidence="1" key="1">
    <citation type="journal article" date="2022" name="bioRxiv">
        <title>Sequencing and chromosome-scale assembly of the giantPleurodeles waltlgenome.</title>
        <authorList>
            <person name="Brown T."/>
            <person name="Elewa A."/>
            <person name="Iarovenko S."/>
            <person name="Subramanian E."/>
            <person name="Araus A.J."/>
            <person name="Petzold A."/>
            <person name="Susuki M."/>
            <person name="Suzuki K.-i.T."/>
            <person name="Hayashi T."/>
            <person name="Toyoda A."/>
            <person name="Oliveira C."/>
            <person name="Osipova E."/>
            <person name="Leigh N.D."/>
            <person name="Simon A."/>
            <person name="Yun M.H."/>
        </authorList>
    </citation>
    <scope>NUCLEOTIDE SEQUENCE</scope>
    <source>
        <strain evidence="1">20211129_DDA</strain>
        <tissue evidence="1">Liver</tissue>
    </source>
</reference>
<accession>A0AAV7R8X6</accession>
<dbReference type="EMBL" id="JANPWB010000009">
    <property type="protein sequence ID" value="KAJ1148553.1"/>
    <property type="molecule type" value="Genomic_DNA"/>
</dbReference>
<keyword evidence="2" id="KW-1185">Reference proteome</keyword>